<dbReference type="Proteomes" id="UP000593571">
    <property type="component" value="Unassembled WGS sequence"/>
</dbReference>
<evidence type="ECO:0000313" key="2">
    <source>
        <dbReference type="Proteomes" id="UP000593571"/>
    </source>
</evidence>
<sequence>MGCSAVQHNKCPLQTLKGGACAHGLCRANFATWAKTLMSKTHCNQAEAHRSRRPGSVTNCLPTRARHDLSPLVFYPQFAGAPLWALLCAQWHCLSFLFVYALIPQLDLKLASSLETYTKWMFNKSLVRKYS</sequence>
<name>A0A7J8F0Q8_ROUAE</name>
<accession>A0A7J8F0Q8</accession>
<evidence type="ECO:0000313" key="1">
    <source>
        <dbReference type="EMBL" id="KAF6441243.1"/>
    </source>
</evidence>
<dbReference type="EMBL" id="JACASE010000008">
    <property type="protein sequence ID" value="KAF6441243.1"/>
    <property type="molecule type" value="Genomic_DNA"/>
</dbReference>
<keyword evidence="2" id="KW-1185">Reference proteome</keyword>
<organism evidence="1 2">
    <name type="scientific">Rousettus aegyptiacus</name>
    <name type="common">Egyptian fruit bat</name>
    <name type="synonym">Pteropus aegyptiacus</name>
    <dbReference type="NCBI Taxonomy" id="9407"/>
    <lineage>
        <taxon>Eukaryota</taxon>
        <taxon>Metazoa</taxon>
        <taxon>Chordata</taxon>
        <taxon>Craniata</taxon>
        <taxon>Vertebrata</taxon>
        <taxon>Euteleostomi</taxon>
        <taxon>Mammalia</taxon>
        <taxon>Eutheria</taxon>
        <taxon>Laurasiatheria</taxon>
        <taxon>Chiroptera</taxon>
        <taxon>Yinpterochiroptera</taxon>
        <taxon>Pteropodoidea</taxon>
        <taxon>Pteropodidae</taxon>
        <taxon>Rousettinae</taxon>
        <taxon>Rousettus</taxon>
    </lineage>
</organism>
<protein>
    <submittedName>
        <fullName evidence="1">Uncharacterized protein</fullName>
    </submittedName>
</protein>
<comment type="caution">
    <text evidence="1">The sequence shown here is derived from an EMBL/GenBank/DDBJ whole genome shotgun (WGS) entry which is preliminary data.</text>
</comment>
<gene>
    <name evidence="1" type="ORF">HJG63_012386</name>
</gene>
<reference evidence="1 2" key="1">
    <citation type="journal article" date="2020" name="Nature">
        <title>Six reference-quality genomes reveal evolution of bat adaptations.</title>
        <authorList>
            <person name="Jebb D."/>
            <person name="Huang Z."/>
            <person name="Pippel M."/>
            <person name="Hughes G.M."/>
            <person name="Lavrichenko K."/>
            <person name="Devanna P."/>
            <person name="Winkler S."/>
            <person name="Jermiin L.S."/>
            <person name="Skirmuntt E.C."/>
            <person name="Katzourakis A."/>
            <person name="Burkitt-Gray L."/>
            <person name="Ray D.A."/>
            <person name="Sullivan K.A.M."/>
            <person name="Roscito J.G."/>
            <person name="Kirilenko B.M."/>
            <person name="Davalos L.M."/>
            <person name="Corthals A.P."/>
            <person name="Power M.L."/>
            <person name="Jones G."/>
            <person name="Ransome R.D."/>
            <person name="Dechmann D.K.N."/>
            <person name="Locatelli A.G."/>
            <person name="Puechmaille S.J."/>
            <person name="Fedrigo O."/>
            <person name="Jarvis E.D."/>
            <person name="Hiller M."/>
            <person name="Vernes S.C."/>
            <person name="Myers E.W."/>
            <person name="Teeling E.C."/>
        </authorList>
    </citation>
    <scope>NUCLEOTIDE SEQUENCE [LARGE SCALE GENOMIC DNA]</scope>
    <source>
        <strain evidence="1">MRouAeg1</strain>
        <tissue evidence="1">Muscle</tissue>
    </source>
</reference>
<dbReference type="AlphaFoldDB" id="A0A7J8F0Q8"/>
<proteinExistence type="predicted"/>